<dbReference type="Proteomes" id="UP000000763">
    <property type="component" value="Chromosome 8"/>
</dbReference>
<evidence type="ECO:0000256" key="1">
    <source>
        <dbReference type="SAM" id="MobiDB-lite"/>
    </source>
</evidence>
<dbReference type="AlphaFoldDB" id="Q69U65"/>
<evidence type="ECO:0000313" key="3">
    <source>
        <dbReference type="Proteomes" id="UP000000763"/>
    </source>
</evidence>
<reference evidence="3" key="2">
    <citation type="journal article" date="2008" name="Nucleic Acids Res.">
        <title>The rice annotation project database (RAP-DB): 2008 update.</title>
        <authorList>
            <consortium name="The rice annotation project (RAP)"/>
        </authorList>
    </citation>
    <scope>GENOME REANNOTATION</scope>
    <source>
        <strain evidence="3">cv. Nipponbare</strain>
    </source>
</reference>
<feature type="region of interest" description="Disordered" evidence="1">
    <location>
        <begin position="1"/>
        <end position="53"/>
    </location>
</feature>
<dbReference type="EMBL" id="AP004654">
    <property type="protein sequence ID" value="BAD33161.1"/>
    <property type="molecule type" value="Genomic_DNA"/>
</dbReference>
<accession>Q69U65</accession>
<proteinExistence type="predicted"/>
<reference evidence="3" key="1">
    <citation type="journal article" date="2005" name="Nature">
        <title>The map-based sequence of the rice genome.</title>
        <authorList>
            <consortium name="International rice genome sequencing project (IRGSP)"/>
            <person name="Matsumoto T."/>
            <person name="Wu J."/>
            <person name="Kanamori H."/>
            <person name="Katayose Y."/>
            <person name="Fujisawa M."/>
            <person name="Namiki N."/>
            <person name="Mizuno H."/>
            <person name="Yamamoto K."/>
            <person name="Antonio B.A."/>
            <person name="Baba T."/>
            <person name="Sakata K."/>
            <person name="Nagamura Y."/>
            <person name="Aoki H."/>
            <person name="Arikawa K."/>
            <person name="Arita K."/>
            <person name="Bito T."/>
            <person name="Chiden Y."/>
            <person name="Fujitsuka N."/>
            <person name="Fukunaka R."/>
            <person name="Hamada M."/>
            <person name="Harada C."/>
            <person name="Hayashi A."/>
            <person name="Hijishita S."/>
            <person name="Honda M."/>
            <person name="Hosokawa S."/>
            <person name="Ichikawa Y."/>
            <person name="Idonuma A."/>
            <person name="Iijima M."/>
            <person name="Ikeda M."/>
            <person name="Ikeno M."/>
            <person name="Ito K."/>
            <person name="Ito S."/>
            <person name="Ito T."/>
            <person name="Ito Y."/>
            <person name="Ito Y."/>
            <person name="Iwabuchi A."/>
            <person name="Kamiya K."/>
            <person name="Karasawa W."/>
            <person name="Kurita K."/>
            <person name="Katagiri S."/>
            <person name="Kikuta A."/>
            <person name="Kobayashi H."/>
            <person name="Kobayashi N."/>
            <person name="Machita K."/>
            <person name="Maehara T."/>
            <person name="Masukawa M."/>
            <person name="Mizubayashi T."/>
            <person name="Mukai Y."/>
            <person name="Nagasaki H."/>
            <person name="Nagata Y."/>
            <person name="Naito S."/>
            <person name="Nakashima M."/>
            <person name="Nakama Y."/>
            <person name="Nakamichi Y."/>
            <person name="Nakamura M."/>
            <person name="Meguro A."/>
            <person name="Negishi M."/>
            <person name="Ohta I."/>
            <person name="Ohta T."/>
            <person name="Okamoto M."/>
            <person name="Ono N."/>
            <person name="Saji S."/>
            <person name="Sakaguchi M."/>
            <person name="Sakai K."/>
            <person name="Shibata M."/>
            <person name="Shimokawa T."/>
            <person name="Song J."/>
            <person name="Takazaki Y."/>
            <person name="Terasawa K."/>
            <person name="Tsugane M."/>
            <person name="Tsuji K."/>
            <person name="Ueda S."/>
            <person name="Waki K."/>
            <person name="Yamagata H."/>
            <person name="Yamamoto M."/>
            <person name="Yamamoto S."/>
            <person name="Yamane H."/>
            <person name="Yoshiki S."/>
            <person name="Yoshihara R."/>
            <person name="Yukawa K."/>
            <person name="Zhong H."/>
            <person name="Yano M."/>
            <person name="Yuan Q."/>
            <person name="Ouyang S."/>
            <person name="Liu J."/>
            <person name="Jones K.M."/>
            <person name="Gansberger K."/>
            <person name="Moffat K."/>
            <person name="Hill J."/>
            <person name="Bera J."/>
            <person name="Fadrosh D."/>
            <person name="Jin S."/>
            <person name="Johri S."/>
            <person name="Kim M."/>
            <person name="Overton L."/>
            <person name="Reardon M."/>
            <person name="Tsitrin T."/>
            <person name="Vuong H."/>
            <person name="Weaver B."/>
            <person name="Ciecko A."/>
            <person name="Tallon L."/>
            <person name="Jackson J."/>
            <person name="Pai G."/>
            <person name="Aken S.V."/>
            <person name="Utterback T."/>
            <person name="Reidmuller S."/>
            <person name="Feldblyum T."/>
            <person name="Hsiao J."/>
            <person name="Zismann V."/>
            <person name="Iobst S."/>
            <person name="de Vazeille A.R."/>
            <person name="Buell C.R."/>
            <person name="Ying K."/>
            <person name="Li Y."/>
            <person name="Lu T."/>
            <person name="Huang Y."/>
            <person name="Zhao Q."/>
            <person name="Feng Q."/>
            <person name="Zhang L."/>
            <person name="Zhu J."/>
            <person name="Weng Q."/>
            <person name="Mu J."/>
            <person name="Lu Y."/>
            <person name="Fan D."/>
            <person name="Liu Y."/>
            <person name="Guan J."/>
            <person name="Zhang Y."/>
            <person name="Yu S."/>
            <person name="Liu X."/>
            <person name="Zhang Y."/>
            <person name="Hong G."/>
            <person name="Han B."/>
            <person name="Choisne N."/>
            <person name="Demange N."/>
            <person name="Orjeda G."/>
            <person name="Samain S."/>
            <person name="Cattolico L."/>
            <person name="Pelletier E."/>
            <person name="Couloux A."/>
            <person name="Segurens B."/>
            <person name="Wincker P."/>
            <person name="D'Hont A."/>
            <person name="Scarpelli C."/>
            <person name="Weissenbach J."/>
            <person name="Salanoubat M."/>
            <person name="Quetier F."/>
            <person name="Yu Y."/>
            <person name="Kim H.R."/>
            <person name="Rambo T."/>
            <person name="Currie J."/>
            <person name="Collura K."/>
            <person name="Luo M."/>
            <person name="Yang T."/>
            <person name="Ammiraju J.S.S."/>
            <person name="Engler F."/>
            <person name="Soderlund C."/>
            <person name="Wing R.A."/>
            <person name="Palmer L.E."/>
            <person name="de la Bastide M."/>
            <person name="Spiegel L."/>
            <person name="Nascimento L."/>
            <person name="Zutavern T."/>
            <person name="O'Shaughnessy A."/>
            <person name="Dike S."/>
            <person name="Dedhia N."/>
            <person name="Preston R."/>
            <person name="Balija V."/>
            <person name="McCombie W.R."/>
            <person name="Chow T."/>
            <person name="Chen H."/>
            <person name="Chung M."/>
            <person name="Chen C."/>
            <person name="Shaw J."/>
            <person name="Wu H."/>
            <person name="Hsiao K."/>
            <person name="Chao Y."/>
            <person name="Chu M."/>
            <person name="Cheng C."/>
            <person name="Hour A."/>
            <person name="Lee P."/>
            <person name="Lin S."/>
            <person name="Lin Y."/>
            <person name="Liou J."/>
            <person name="Liu S."/>
            <person name="Hsing Y."/>
            <person name="Raghuvanshi S."/>
            <person name="Mohanty A."/>
            <person name="Bharti A.K."/>
            <person name="Gaur A."/>
            <person name="Gupta V."/>
            <person name="Kumar D."/>
            <person name="Ravi V."/>
            <person name="Vij S."/>
            <person name="Kapur A."/>
            <person name="Khurana P."/>
            <person name="Khurana P."/>
            <person name="Khurana J.P."/>
            <person name="Tyagi A.K."/>
            <person name="Gaikwad K."/>
            <person name="Singh A."/>
            <person name="Dalal V."/>
            <person name="Srivastava S."/>
            <person name="Dixit A."/>
            <person name="Pal A.K."/>
            <person name="Ghazi I.A."/>
            <person name="Yadav M."/>
            <person name="Pandit A."/>
            <person name="Bhargava A."/>
            <person name="Sureshbabu K."/>
            <person name="Batra K."/>
            <person name="Sharma T.R."/>
            <person name="Mohapatra T."/>
            <person name="Singh N.K."/>
            <person name="Messing J."/>
            <person name="Nelson A.B."/>
            <person name="Fuks G."/>
            <person name="Kavchok S."/>
            <person name="Keizer G."/>
            <person name="Linton E."/>
            <person name="Llaca V."/>
            <person name="Song R."/>
            <person name="Tanyolac B."/>
            <person name="Young S."/>
            <person name="Ho-Il K."/>
            <person name="Hahn J.H."/>
            <person name="Sangsakoo G."/>
            <person name="Vanavichit A."/>
            <person name="de Mattos Luiz.A.T."/>
            <person name="Zimmer P.D."/>
            <person name="Malone G."/>
            <person name="Dellagostin O."/>
            <person name="de Oliveira A.C."/>
            <person name="Bevan M."/>
            <person name="Bancroft I."/>
            <person name="Minx P."/>
            <person name="Cordum H."/>
            <person name="Wilson R."/>
            <person name="Cheng Z."/>
            <person name="Jin W."/>
            <person name="Jiang J."/>
            <person name="Leong S.A."/>
            <person name="Iwama H."/>
            <person name="Gojobori T."/>
            <person name="Itoh T."/>
            <person name="Niimura Y."/>
            <person name="Fujii Y."/>
            <person name="Habara T."/>
            <person name="Sakai H."/>
            <person name="Sato Y."/>
            <person name="Wilson G."/>
            <person name="Kumar K."/>
            <person name="McCouch S."/>
            <person name="Juretic N."/>
            <person name="Hoen D."/>
            <person name="Wright S."/>
            <person name="Bruskiewich R."/>
            <person name="Bureau T."/>
            <person name="Miyao A."/>
            <person name="Hirochika H."/>
            <person name="Nishikawa T."/>
            <person name="Kadowaki K."/>
            <person name="Sugiura M."/>
            <person name="Burr B."/>
            <person name="Sasaki T."/>
        </authorList>
    </citation>
    <scope>NUCLEOTIDE SEQUENCE [LARGE SCALE GENOMIC DNA]</scope>
    <source>
        <strain evidence="3">cv. Nipponbare</strain>
    </source>
</reference>
<protein>
    <submittedName>
        <fullName evidence="2">Uncharacterized protein</fullName>
    </submittedName>
</protein>
<organism evidence="2 3">
    <name type="scientific">Oryza sativa subsp. japonica</name>
    <name type="common">Rice</name>
    <dbReference type="NCBI Taxonomy" id="39947"/>
    <lineage>
        <taxon>Eukaryota</taxon>
        <taxon>Viridiplantae</taxon>
        <taxon>Streptophyta</taxon>
        <taxon>Embryophyta</taxon>
        <taxon>Tracheophyta</taxon>
        <taxon>Spermatophyta</taxon>
        <taxon>Magnoliopsida</taxon>
        <taxon>Liliopsida</taxon>
        <taxon>Poales</taxon>
        <taxon>Poaceae</taxon>
        <taxon>BOP clade</taxon>
        <taxon>Oryzoideae</taxon>
        <taxon>Oryzeae</taxon>
        <taxon>Oryzinae</taxon>
        <taxon>Oryza</taxon>
        <taxon>Oryza sativa</taxon>
    </lineage>
</organism>
<feature type="compositionally biased region" description="Polar residues" evidence="1">
    <location>
        <begin position="1"/>
        <end position="13"/>
    </location>
</feature>
<sequence>MLPGQDSPTTQPIRLQRTLPPHESPNLVRATRKEQQGPQTGTPPAPIGTPNVSTIGMRSVAGLGGIATYSQHGGMGLGSQVAAGGGGISA</sequence>
<evidence type="ECO:0000313" key="2">
    <source>
        <dbReference type="EMBL" id="BAD33161.1"/>
    </source>
</evidence>
<name>Q69U65_ORYSJ</name>
<gene>
    <name evidence="2" type="primary">P0015C07.17</name>
</gene>